<name>A0ABY6GTW4_9GAMM</name>
<keyword evidence="2" id="KW-1185">Reference proteome</keyword>
<dbReference type="RefSeq" id="WP_262598530.1">
    <property type="nucleotide sequence ID" value="NZ_CP103300.1"/>
</dbReference>
<dbReference type="EMBL" id="CP103300">
    <property type="protein sequence ID" value="UYM16223.1"/>
    <property type="molecule type" value="Genomic_DNA"/>
</dbReference>
<dbReference type="InterPro" id="IPR027417">
    <property type="entry name" value="P-loop_NTPase"/>
</dbReference>
<dbReference type="SUPFAM" id="SSF52540">
    <property type="entry name" value="P-loop containing nucleoside triphosphate hydrolases"/>
    <property type="match status" value="1"/>
</dbReference>
<dbReference type="GO" id="GO:0005524">
    <property type="term" value="F:ATP binding"/>
    <property type="evidence" value="ECO:0007669"/>
    <property type="project" value="UniProtKB-KW"/>
</dbReference>
<gene>
    <name evidence="1" type="ORF">NX720_26075</name>
</gene>
<protein>
    <submittedName>
        <fullName evidence="1">ATP-binding protein</fullName>
    </submittedName>
</protein>
<keyword evidence="1" id="KW-0547">Nucleotide-binding</keyword>
<accession>A0ABY6GTW4</accession>
<sequence>MAFNLNSISKSLGYRAPRILIYGIAGLGKTTFGADSPTPIFICTEDGLGGLEVDTFPLAKSYQDVIDAIAVLYTSDHHYKTVVLDSLDHLEPLIWRHLCEVYVGPKGERYSSIEEFGYGKGYIEALDLWREILNGLDALRNEKDMAIILIGHTEVKRFESPTSASYDRYQIKLHKRASELVQESVDCVLFADYQTVIEKEEKGFGATKTRGISTGKRYLFTQGAPGYLAKNRYDLPKQLPLSWQAFSDALNNNKNKKGH</sequence>
<dbReference type="Pfam" id="PF13479">
    <property type="entry name" value="AAA_24"/>
    <property type="match status" value="1"/>
</dbReference>
<organism evidence="1 2">
    <name type="scientific">Endozoicomonas euniceicola</name>
    <dbReference type="NCBI Taxonomy" id="1234143"/>
    <lineage>
        <taxon>Bacteria</taxon>
        <taxon>Pseudomonadati</taxon>
        <taxon>Pseudomonadota</taxon>
        <taxon>Gammaproteobacteria</taxon>
        <taxon>Oceanospirillales</taxon>
        <taxon>Endozoicomonadaceae</taxon>
        <taxon>Endozoicomonas</taxon>
    </lineage>
</organism>
<evidence type="ECO:0000313" key="2">
    <source>
        <dbReference type="Proteomes" id="UP001163255"/>
    </source>
</evidence>
<keyword evidence="1" id="KW-0067">ATP-binding</keyword>
<proteinExistence type="predicted"/>
<evidence type="ECO:0000313" key="1">
    <source>
        <dbReference type="EMBL" id="UYM16223.1"/>
    </source>
</evidence>
<dbReference type="Proteomes" id="UP001163255">
    <property type="component" value="Chromosome"/>
</dbReference>
<reference evidence="1" key="1">
    <citation type="submission" date="2022-10" db="EMBL/GenBank/DDBJ databases">
        <title>Completed Genome Sequence of two octocoral isolated bacterium, Endozoicomonas euniceicola EF212T and Endozoicomonas gorgoniicola PS125T.</title>
        <authorList>
            <person name="Chiou Y.-J."/>
            <person name="Chen Y.-H."/>
        </authorList>
    </citation>
    <scope>NUCLEOTIDE SEQUENCE</scope>
    <source>
        <strain evidence="1">EF212</strain>
    </source>
</reference>